<feature type="transmembrane region" description="Helical" evidence="9">
    <location>
        <begin position="276"/>
        <end position="300"/>
    </location>
</feature>
<keyword evidence="7 9" id="KW-0472">Membrane</keyword>
<keyword evidence="11" id="KW-1185">Reference proteome</keyword>
<reference evidence="10 11" key="1">
    <citation type="submission" date="2018-11" db="EMBL/GenBank/DDBJ databases">
        <title>Genome sequence of Apiotrichum porosum DSM 27194.</title>
        <authorList>
            <person name="Aliyu H."/>
            <person name="Gorte O."/>
            <person name="Ochsenreither K."/>
        </authorList>
    </citation>
    <scope>NUCLEOTIDE SEQUENCE [LARGE SCALE GENOMIC DNA]</scope>
    <source>
        <strain evidence="10 11">DSM 27194</strain>
    </source>
</reference>
<protein>
    <recommendedName>
        <fullName evidence="12">Aquaporin</fullName>
    </recommendedName>
</protein>
<keyword evidence="3 8" id="KW-0813">Transport</keyword>
<dbReference type="PRINTS" id="PR00783">
    <property type="entry name" value="MINTRINSICP"/>
</dbReference>
<dbReference type="InterPro" id="IPR050363">
    <property type="entry name" value="MIP/Aquaporin"/>
</dbReference>
<dbReference type="RefSeq" id="XP_028475773.1">
    <property type="nucleotide sequence ID" value="XM_028623799.1"/>
</dbReference>
<dbReference type="GeneID" id="39593031"/>
<dbReference type="EMBL" id="RSCE01000007">
    <property type="protein sequence ID" value="RSH81054.1"/>
    <property type="molecule type" value="Genomic_DNA"/>
</dbReference>
<feature type="transmembrane region" description="Helical" evidence="9">
    <location>
        <begin position="196"/>
        <end position="218"/>
    </location>
</feature>
<evidence type="ECO:0000256" key="3">
    <source>
        <dbReference type="ARBA" id="ARBA00022448"/>
    </source>
</evidence>
<feature type="transmembrane region" description="Helical" evidence="9">
    <location>
        <begin position="230"/>
        <end position="252"/>
    </location>
</feature>
<keyword evidence="5" id="KW-0677">Repeat</keyword>
<evidence type="ECO:0000256" key="8">
    <source>
        <dbReference type="RuleBase" id="RU000477"/>
    </source>
</evidence>
<dbReference type="AlphaFoldDB" id="A0A427XQC2"/>
<evidence type="ECO:0000256" key="4">
    <source>
        <dbReference type="ARBA" id="ARBA00022692"/>
    </source>
</evidence>
<dbReference type="PANTHER" id="PTHR43829:SF14">
    <property type="entry name" value="AQUAPORIN 3"/>
    <property type="match status" value="1"/>
</dbReference>
<dbReference type="Proteomes" id="UP000279236">
    <property type="component" value="Unassembled WGS sequence"/>
</dbReference>
<dbReference type="GO" id="GO:0015250">
    <property type="term" value="F:water channel activity"/>
    <property type="evidence" value="ECO:0007669"/>
    <property type="project" value="TreeGrafter"/>
</dbReference>
<evidence type="ECO:0000256" key="7">
    <source>
        <dbReference type="ARBA" id="ARBA00023136"/>
    </source>
</evidence>
<feature type="transmembrane region" description="Helical" evidence="9">
    <location>
        <begin position="137"/>
        <end position="156"/>
    </location>
</feature>
<evidence type="ECO:0000256" key="6">
    <source>
        <dbReference type="ARBA" id="ARBA00022989"/>
    </source>
</evidence>
<evidence type="ECO:0008006" key="12">
    <source>
        <dbReference type="Google" id="ProtNLM"/>
    </source>
</evidence>
<feature type="transmembrane region" description="Helical" evidence="9">
    <location>
        <begin position="50"/>
        <end position="69"/>
    </location>
</feature>
<evidence type="ECO:0000313" key="10">
    <source>
        <dbReference type="EMBL" id="RSH81054.1"/>
    </source>
</evidence>
<dbReference type="SUPFAM" id="SSF81338">
    <property type="entry name" value="Aquaporin-like"/>
    <property type="match status" value="1"/>
</dbReference>
<dbReference type="InterPro" id="IPR000425">
    <property type="entry name" value="MIP"/>
</dbReference>
<evidence type="ECO:0000256" key="5">
    <source>
        <dbReference type="ARBA" id="ARBA00022737"/>
    </source>
</evidence>
<dbReference type="GO" id="GO:0005886">
    <property type="term" value="C:plasma membrane"/>
    <property type="evidence" value="ECO:0007669"/>
    <property type="project" value="TreeGrafter"/>
</dbReference>
<gene>
    <name evidence="10" type="ORF">EHS24_008488</name>
</gene>
<comment type="caution">
    <text evidence="10">The sequence shown here is derived from an EMBL/GenBank/DDBJ whole genome shotgun (WGS) entry which is preliminary data.</text>
</comment>
<dbReference type="Pfam" id="PF00230">
    <property type="entry name" value="MIP"/>
    <property type="match status" value="1"/>
</dbReference>
<dbReference type="GO" id="GO:0015254">
    <property type="term" value="F:glycerol channel activity"/>
    <property type="evidence" value="ECO:0007669"/>
    <property type="project" value="TreeGrafter"/>
</dbReference>
<comment type="subcellular location">
    <subcellularLocation>
        <location evidence="1">Membrane</location>
        <topology evidence="1">Multi-pass membrane protein</topology>
    </subcellularLocation>
</comment>
<organism evidence="10 11">
    <name type="scientific">Apiotrichum porosum</name>
    <dbReference type="NCBI Taxonomy" id="105984"/>
    <lineage>
        <taxon>Eukaryota</taxon>
        <taxon>Fungi</taxon>
        <taxon>Dikarya</taxon>
        <taxon>Basidiomycota</taxon>
        <taxon>Agaricomycotina</taxon>
        <taxon>Tremellomycetes</taxon>
        <taxon>Trichosporonales</taxon>
        <taxon>Trichosporonaceae</taxon>
        <taxon>Apiotrichum</taxon>
    </lineage>
</organism>
<evidence type="ECO:0000256" key="1">
    <source>
        <dbReference type="ARBA" id="ARBA00004141"/>
    </source>
</evidence>
<keyword evidence="4 8" id="KW-0812">Transmembrane</keyword>
<evidence type="ECO:0000256" key="9">
    <source>
        <dbReference type="SAM" id="Phobius"/>
    </source>
</evidence>
<keyword evidence="6 9" id="KW-1133">Transmembrane helix</keyword>
<accession>A0A427XQC2</accession>
<feature type="transmembrane region" description="Helical" evidence="9">
    <location>
        <begin position="89"/>
        <end position="108"/>
    </location>
</feature>
<sequence>MAHQRGHRNPGDMEVGINDVFIHVNDTPHLAERPAAPQWLTTWESRRPTWLMEMICEAFGVALYCWSGLNATATFFVSSAAKETGFGSLQTIAFCYALGIMMAVIFCGPTSGAHLSPGVTISFAIFKGFPWRKVPQYIFAQLVGGFVGCIFVYLQFKTQLDEITALMEAAGEHAAIFTPSGPAGVLALFMNPGYKIGFVFLNEFVACLVFGTVVFSVLDPSNHFVTPSSAPPVIGFTFFVLVSSLGMNGIALNSARDLGGRFAAGVVWGSECFPPAYTALAALTNILAFQIGALFQILFLSDTIRQPTAAAMVIHHAQTAEKEAHLQRVLTSRTDGNGGLSRVLTGGLKRTVTPKPEVAHYETKNDSDLSTVSAV</sequence>
<comment type="similarity">
    <text evidence="2 8">Belongs to the MIP/aquaporin (TC 1.A.8) family.</text>
</comment>
<dbReference type="STRING" id="105984.A0A427XQC2"/>
<dbReference type="PANTHER" id="PTHR43829">
    <property type="entry name" value="AQUAPORIN OR AQUAGLYCEROPORIN RELATED"/>
    <property type="match status" value="1"/>
</dbReference>
<dbReference type="Gene3D" id="1.20.1080.10">
    <property type="entry name" value="Glycerol uptake facilitator protein"/>
    <property type="match status" value="1"/>
</dbReference>
<dbReference type="InterPro" id="IPR023271">
    <property type="entry name" value="Aquaporin-like"/>
</dbReference>
<dbReference type="OrthoDB" id="3222at2759"/>
<name>A0A427XQC2_9TREE</name>
<proteinExistence type="inferred from homology"/>
<evidence type="ECO:0000313" key="11">
    <source>
        <dbReference type="Proteomes" id="UP000279236"/>
    </source>
</evidence>
<evidence type="ECO:0000256" key="2">
    <source>
        <dbReference type="ARBA" id="ARBA00006175"/>
    </source>
</evidence>